<dbReference type="AlphaFoldDB" id="A0A227KTL3"/>
<dbReference type="GeneID" id="78363438"/>
<evidence type="ECO:0000313" key="2">
    <source>
        <dbReference type="Proteomes" id="UP000214610"/>
    </source>
</evidence>
<dbReference type="InterPro" id="IPR036264">
    <property type="entry name" value="Bact_exopeptidase_dim_dom"/>
</dbReference>
<dbReference type="EMBL" id="NHMP01000001">
    <property type="protein sequence ID" value="OXE51234.1"/>
    <property type="molecule type" value="Genomic_DNA"/>
</dbReference>
<dbReference type="RefSeq" id="WP_066591410.1">
    <property type="nucleotide sequence ID" value="NZ_CAJTBZ010000042.1"/>
</dbReference>
<dbReference type="Proteomes" id="UP000214610">
    <property type="component" value="Unassembled WGS sequence"/>
</dbReference>
<protein>
    <submittedName>
        <fullName evidence="1">Uncharacterized protein</fullName>
    </submittedName>
</protein>
<organism evidence="1 2">
    <name type="scientific">Turicimonas muris</name>
    <dbReference type="NCBI Taxonomy" id="1796652"/>
    <lineage>
        <taxon>Bacteria</taxon>
        <taxon>Pseudomonadati</taxon>
        <taxon>Pseudomonadota</taxon>
        <taxon>Betaproteobacteria</taxon>
        <taxon>Burkholderiales</taxon>
        <taxon>Sutterellaceae</taxon>
        <taxon>Turicimonas</taxon>
    </lineage>
</organism>
<proteinExistence type="predicted"/>
<accession>A0A227KTL3</accession>
<name>A0A227KTL3_9BURK</name>
<evidence type="ECO:0000313" key="1">
    <source>
        <dbReference type="EMBL" id="OXE51234.1"/>
    </source>
</evidence>
<comment type="caution">
    <text evidence="1">The sequence shown here is derived from an EMBL/GenBank/DDBJ whole genome shotgun (WGS) entry which is preliminary data.</text>
</comment>
<sequence>MGADGRKSGSHDLIFLNLRAPCPALNLGEFRTLEVPIQGSPANAATPYFGINTIEALNKFLFRIDFPGDWIKVFKSKER</sequence>
<dbReference type="SUPFAM" id="SSF55031">
    <property type="entry name" value="Bacterial exopeptidase dimerisation domain"/>
    <property type="match status" value="1"/>
</dbReference>
<gene>
    <name evidence="1" type="ORF">ADH67_02760</name>
</gene>
<keyword evidence="2" id="KW-1185">Reference proteome</keyword>
<reference evidence="2" key="1">
    <citation type="submission" date="2017-05" db="EMBL/GenBank/DDBJ databases">
        <title>Improved OligoMM genomes.</title>
        <authorList>
            <person name="Garzetti D."/>
        </authorList>
    </citation>
    <scope>NUCLEOTIDE SEQUENCE [LARGE SCALE GENOMIC DNA]</scope>
    <source>
        <strain evidence="2">YL45</strain>
    </source>
</reference>